<dbReference type="Pfam" id="PF05553">
    <property type="entry name" value="DUF761"/>
    <property type="match status" value="1"/>
</dbReference>
<feature type="compositionally biased region" description="Pro residues" evidence="1">
    <location>
        <begin position="378"/>
        <end position="389"/>
    </location>
</feature>
<dbReference type="PANTHER" id="PTHR33098:SF36">
    <property type="entry name" value="HYDROXYPROLINE-RICH GLYCOPROTEIN FAMILY PROTEIN"/>
    <property type="match status" value="1"/>
</dbReference>
<feature type="region of interest" description="Disordered" evidence="1">
    <location>
        <begin position="92"/>
        <end position="123"/>
    </location>
</feature>
<keyword evidence="2" id="KW-1133">Transmembrane helix</keyword>
<keyword evidence="2" id="KW-0812">Transmembrane</keyword>
<evidence type="ECO:0000256" key="2">
    <source>
        <dbReference type="SAM" id="Phobius"/>
    </source>
</evidence>
<feature type="compositionally biased region" description="Basic and acidic residues" evidence="1">
    <location>
        <begin position="255"/>
        <end position="266"/>
    </location>
</feature>
<feature type="compositionally biased region" description="Basic residues" evidence="1">
    <location>
        <begin position="278"/>
        <end position="287"/>
    </location>
</feature>
<dbReference type="InterPro" id="IPR008480">
    <property type="entry name" value="DUF761_pln"/>
</dbReference>
<feature type="region of interest" description="Disordered" evidence="1">
    <location>
        <begin position="404"/>
        <end position="445"/>
    </location>
</feature>
<feature type="compositionally biased region" description="Basic and acidic residues" evidence="1">
    <location>
        <begin position="424"/>
        <end position="437"/>
    </location>
</feature>
<keyword evidence="2" id="KW-0472">Membrane</keyword>
<proteinExistence type="predicted"/>
<feature type="compositionally biased region" description="Pro residues" evidence="1">
    <location>
        <begin position="202"/>
        <end position="213"/>
    </location>
</feature>
<protein>
    <submittedName>
        <fullName evidence="3">Uncharacterized protein</fullName>
    </submittedName>
</protein>
<organism evidence="3 4">
    <name type="scientific">Gossypium mustelinum</name>
    <name type="common">Cotton</name>
    <name type="synonym">Gossypium caicoense</name>
    <dbReference type="NCBI Taxonomy" id="34275"/>
    <lineage>
        <taxon>Eukaryota</taxon>
        <taxon>Viridiplantae</taxon>
        <taxon>Streptophyta</taxon>
        <taxon>Embryophyta</taxon>
        <taxon>Tracheophyta</taxon>
        <taxon>Spermatophyta</taxon>
        <taxon>Magnoliopsida</taxon>
        <taxon>eudicotyledons</taxon>
        <taxon>Gunneridae</taxon>
        <taxon>Pentapetalae</taxon>
        <taxon>rosids</taxon>
        <taxon>malvids</taxon>
        <taxon>Malvales</taxon>
        <taxon>Malvaceae</taxon>
        <taxon>Malvoideae</taxon>
        <taxon>Gossypium</taxon>
    </lineage>
</organism>
<dbReference type="EMBL" id="CM017652">
    <property type="protein sequence ID" value="TYI85653.1"/>
    <property type="molecule type" value="Genomic_DNA"/>
</dbReference>
<gene>
    <name evidence="3" type="ORF">E1A91_D04G010800v1</name>
</gene>
<evidence type="ECO:0000256" key="1">
    <source>
        <dbReference type="SAM" id="MobiDB-lite"/>
    </source>
</evidence>
<dbReference type="PANTHER" id="PTHR33098">
    <property type="entry name" value="COTTON FIBER (DUF761)"/>
    <property type="match status" value="1"/>
</dbReference>
<reference evidence="3 4" key="1">
    <citation type="submission" date="2019-07" db="EMBL/GenBank/DDBJ databases">
        <title>WGS assembly of Gossypium mustelinum.</title>
        <authorList>
            <person name="Chen Z.J."/>
            <person name="Sreedasyam A."/>
            <person name="Ando A."/>
            <person name="Song Q."/>
            <person name="De L."/>
            <person name="Hulse-Kemp A."/>
            <person name="Ding M."/>
            <person name="Ye W."/>
            <person name="Kirkbride R."/>
            <person name="Jenkins J."/>
            <person name="Plott C."/>
            <person name="Lovell J."/>
            <person name="Lin Y.-M."/>
            <person name="Vaughn R."/>
            <person name="Liu B."/>
            <person name="Li W."/>
            <person name="Simpson S."/>
            <person name="Scheffler B."/>
            <person name="Saski C."/>
            <person name="Grover C."/>
            <person name="Hu G."/>
            <person name="Conover J."/>
            <person name="Carlson J."/>
            <person name="Shu S."/>
            <person name="Boston L."/>
            <person name="Williams M."/>
            <person name="Peterson D."/>
            <person name="Mcgee K."/>
            <person name="Jones D."/>
            <person name="Wendel J."/>
            <person name="Stelly D."/>
            <person name="Grimwood J."/>
            <person name="Schmutz J."/>
        </authorList>
    </citation>
    <scope>NUCLEOTIDE SEQUENCE [LARGE SCALE GENOMIC DNA]</scope>
    <source>
        <strain evidence="3">1408120.09</strain>
    </source>
</reference>
<evidence type="ECO:0000313" key="4">
    <source>
        <dbReference type="Proteomes" id="UP000323597"/>
    </source>
</evidence>
<keyword evidence="4" id="KW-1185">Reference proteome</keyword>
<evidence type="ECO:0000313" key="3">
    <source>
        <dbReference type="EMBL" id="TYI85653.1"/>
    </source>
</evidence>
<sequence length="482" mass="54577">MEEDGEMTPFWLETSDSRRRKPSSFFLNTGILIILLLVIALAFVLFVIPSFLSLTSNIFKPQLVKKSWDSVNLVLVLFAIICGFLSNSSNNNTPTPTTTYEATTRPSPKHVDDHVPGSNPSTPSQWYDRTAYNSLRRLKSSSSYPDIRQEYSSWMVNGDDRWRFYDDTHLYNYRSRSRRQHDQQVYINNTKDIAVDTVCTSPQPPPQSPPPQLPKVVRRKSKRTHYEDAKTKERSERKEVIFSEMKISPPIDDEPEKRSSKSEKKTGGGGTNDFLISLRRKKKKQRQRSVENLEEFFNLSTLPLYPTPSPPPPPPPPRPPPLPSFYQSIVSSKKSKARKHHSMEPPVTTQKPPFPVKINNMNNVEESMESGNESPLNRVPPPPPPPPFKLRPWKFEVQGDFVRIKSINSADSDDPSSGEASPSDVKRMGEMEGEDSRGGALFCPSPDVNTKADHFIARFRAGLTLEKINSVRARSNLGPTSP</sequence>
<feature type="compositionally biased region" description="Basic and acidic residues" evidence="1">
    <location>
        <begin position="224"/>
        <end position="241"/>
    </location>
</feature>
<dbReference type="AlphaFoldDB" id="A0A5D2V8K5"/>
<feature type="transmembrane region" description="Helical" evidence="2">
    <location>
        <begin position="25"/>
        <end position="48"/>
    </location>
</feature>
<feature type="compositionally biased region" description="Pro residues" evidence="1">
    <location>
        <begin position="305"/>
        <end position="323"/>
    </location>
</feature>
<feature type="compositionally biased region" description="Low complexity" evidence="1">
    <location>
        <begin position="92"/>
        <end position="106"/>
    </location>
</feature>
<feature type="region of interest" description="Disordered" evidence="1">
    <location>
        <begin position="196"/>
        <end position="392"/>
    </location>
</feature>
<feature type="compositionally biased region" description="Low complexity" evidence="1">
    <location>
        <begin position="359"/>
        <end position="374"/>
    </location>
</feature>
<accession>A0A5D2V8K5</accession>
<dbReference type="Proteomes" id="UP000323597">
    <property type="component" value="Chromosome D04"/>
</dbReference>
<name>A0A5D2V8K5_GOSMU</name>